<gene>
    <name evidence="2" type="ORF">DOTSEDRAFT_33332</name>
</gene>
<dbReference type="EMBL" id="KB446537">
    <property type="protein sequence ID" value="EME46779.1"/>
    <property type="molecule type" value="Genomic_DNA"/>
</dbReference>
<keyword evidence="3" id="KW-1185">Reference proteome</keyword>
<evidence type="ECO:0000313" key="2">
    <source>
        <dbReference type="EMBL" id="EME46779.1"/>
    </source>
</evidence>
<evidence type="ECO:0000256" key="1">
    <source>
        <dbReference type="SAM" id="MobiDB-lite"/>
    </source>
</evidence>
<reference evidence="3" key="1">
    <citation type="journal article" date="2012" name="PLoS Genet.">
        <title>The genomes of the fungal plant pathogens Cladosporium fulvum and Dothistroma septosporum reveal adaptation to different hosts and lifestyles but also signatures of common ancestry.</title>
        <authorList>
            <person name="de Wit P.J.G.M."/>
            <person name="van der Burgt A."/>
            <person name="Oekmen B."/>
            <person name="Stergiopoulos I."/>
            <person name="Abd-Elsalam K.A."/>
            <person name="Aerts A.L."/>
            <person name="Bahkali A.H."/>
            <person name="Beenen H.G."/>
            <person name="Chettri P."/>
            <person name="Cox M.P."/>
            <person name="Datema E."/>
            <person name="de Vries R.P."/>
            <person name="Dhillon B."/>
            <person name="Ganley A.R."/>
            <person name="Griffiths S.A."/>
            <person name="Guo Y."/>
            <person name="Hamelin R.C."/>
            <person name="Henrissat B."/>
            <person name="Kabir M.S."/>
            <person name="Jashni M.K."/>
            <person name="Kema G."/>
            <person name="Klaubauf S."/>
            <person name="Lapidus A."/>
            <person name="Levasseur A."/>
            <person name="Lindquist E."/>
            <person name="Mehrabi R."/>
            <person name="Ohm R.A."/>
            <person name="Owen T.J."/>
            <person name="Salamov A."/>
            <person name="Schwelm A."/>
            <person name="Schijlen E."/>
            <person name="Sun H."/>
            <person name="van den Burg H.A."/>
            <person name="van Ham R.C.H.J."/>
            <person name="Zhang S."/>
            <person name="Goodwin S.B."/>
            <person name="Grigoriev I.V."/>
            <person name="Collemare J."/>
            <person name="Bradshaw R.E."/>
        </authorList>
    </citation>
    <scope>NUCLEOTIDE SEQUENCE [LARGE SCALE GENOMIC DNA]</scope>
    <source>
        <strain evidence="3">NZE10 / CBS 128990</strain>
    </source>
</reference>
<name>N1PX39_DOTSN</name>
<evidence type="ECO:0000313" key="3">
    <source>
        <dbReference type="Proteomes" id="UP000016933"/>
    </source>
</evidence>
<dbReference type="Proteomes" id="UP000016933">
    <property type="component" value="Unassembled WGS sequence"/>
</dbReference>
<organism evidence="2 3">
    <name type="scientific">Dothistroma septosporum (strain NZE10 / CBS 128990)</name>
    <name type="common">Red band needle blight fungus</name>
    <name type="synonym">Mycosphaerella pini</name>
    <dbReference type="NCBI Taxonomy" id="675120"/>
    <lineage>
        <taxon>Eukaryota</taxon>
        <taxon>Fungi</taxon>
        <taxon>Dikarya</taxon>
        <taxon>Ascomycota</taxon>
        <taxon>Pezizomycotina</taxon>
        <taxon>Dothideomycetes</taxon>
        <taxon>Dothideomycetidae</taxon>
        <taxon>Mycosphaerellales</taxon>
        <taxon>Mycosphaerellaceae</taxon>
        <taxon>Dothistroma</taxon>
    </lineage>
</organism>
<dbReference type="HOGENOM" id="CLU_1959531_0_0_1"/>
<feature type="region of interest" description="Disordered" evidence="1">
    <location>
        <begin position="60"/>
        <end position="87"/>
    </location>
</feature>
<reference evidence="2 3" key="2">
    <citation type="journal article" date="2012" name="PLoS Pathog.">
        <title>Diverse lifestyles and strategies of plant pathogenesis encoded in the genomes of eighteen Dothideomycetes fungi.</title>
        <authorList>
            <person name="Ohm R.A."/>
            <person name="Feau N."/>
            <person name="Henrissat B."/>
            <person name="Schoch C.L."/>
            <person name="Horwitz B.A."/>
            <person name="Barry K.W."/>
            <person name="Condon B.J."/>
            <person name="Copeland A.C."/>
            <person name="Dhillon B."/>
            <person name="Glaser F."/>
            <person name="Hesse C.N."/>
            <person name="Kosti I."/>
            <person name="LaButti K."/>
            <person name="Lindquist E.A."/>
            <person name="Lucas S."/>
            <person name="Salamov A.A."/>
            <person name="Bradshaw R.E."/>
            <person name="Ciuffetti L."/>
            <person name="Hamelin R.C."/>
            <person name="Kema G.H.J."/>
            <person name="Lawrence C."/>
            <person name="Scott J.A."/>
            <person name="Spatafora J.W."/>
            <person name="Turgeon B.G."/>
            <person name="de Wit P.J.G.M."/>
            <person name="Zhong S."/>
            <person name="Goodwin S.B."/>
            <person name="Grigoriev I.V."/>
        </authorList>
    </citation>
    <scope>NUCLEOTIDE SEQUENCE [LARGE SCALE GENOMIC DNA]</scope>
    <source>
        <strain evidence="3">NZE10 / CBS 128990</strain>
    </source>
</reference>
<proteinExistence type="predicted"/>
<feature type="compositionally biased region" description="Basic and acidic residues" evidence="1">
    <location>
        <begin position="60"/>
        <end position="70"/>
    </location>
</feature>
<sequence>MAIQTCRMPTLATNGRASRGEGKRFIVERGLPTTPSTCQSAYTMRRQALAVILQATTAHEDKLPNSDRRHLQPSHQPDCTVDIDEGDTQDTTRERWLHKLRRDGKSLDTSIHLLPHDDVLGDFQIPAA</sequence>
<accession>N1PX39</accession>
<protein>
    <submittedName>
        <fullName evidence="2">Uncharacterized protein</fullName>
    </submittedName>
</protein>
<dbReference type="AlphaFoldDB" id="N1PX39"/>